<evidence type="ECO:0000259" key="1">
    <source>
        <dbReference type="Pfam" id="PF00881"/>
    </source>
</evidence>
<dbReference type="PANTHER" id="PTHR23026:SF123">
    <property type="entry name" value="NAD(P)H NITROREDUCTASE RV3131-RELATED"/>
    <property type="match status" value="1"/>
</dbReference>
<accession>A0A163U6G0</accession>
<dbReference type="Gene3D" id="3.40.109.10">
    <property type="entry name" value="NADH Oxidase"/>
    <property type="match status" value="1"/>
</dbReference>
<name>A0A163U6G0_9MYCO</name>
<dbReference type="InterPro" id="IPR000415">
    <property type="entry name" value="Nitroreductase-like"/>
</dbReference>
<organism evidence="2 3">
    <name type="scientific">Mycobacterium ostraviense</name>
    <dbReference type="NCBI Taxonomy" id="2738409"/>
    <lineage>
        <taxon>Bacteria</taxon>
        <taxon>Bacillati</taxon>
        <taxon>Actinomycetota</taxon>
        <taxon>Actinomycetes</taxon>
        <taxon>Mycobacteriales</taxon>
        <taxon>Mycobacteriaceae</taxon>
        <taxon>Mycobacterium</taxon>
    </lineage>
</organism>
<evidence type="ECO:0000313" key="3">
    <source>
        <dbReference type="Proteomes" id="UP000077342"/>
    </source>
</evidence>
<dbReference type="RefSeq" id="WP_075513457.1">
    <property type="nucleotide sequence ID" value="NZ_CP089224.1"/>
</dbReference>
<dbReference type="GO" id="GO:0016491">
    <property type="term" value="F:oxidoreductase activity"/>
    <property type="evidence" value="ECO:0007669"/>
    <property type="project" value="InterPro"/>
</dbReference>
<dbReference type="CDD" id="cd02062">
    <property type="entry name" value="Nitro_FMN_reductase"/>
    <property type="match status" value="1"/>
</dbReference>
<evidence type="ECO:0000313" key="2">
    <source>
        <dbReference type="EMBL" id="KZS55969.1"/>
    </source>
</evidence>
<dbReference type="InterPro" id="IPR029479">
    <property type="entry name" value="Nitroreductase"/>
</dbReference>
<sequence>MPLEEAMRTQRAIRRLKSDPVDESLVLHLLELAIKAPTGSNTQNWEFIVVKDREIVAKLGRLNRRAMNLVSPMYKRSFERRGDEKMLRLQKAVQWQADHFEEIPVVVVACLKGVIPPWPSVATSSAYGSIYPAVQNLLLAARAAGLGAALITVPLWSKLLARRALGLPWNVTPCAVIPLGWPIGKYGPTTRRPVAEVVSLDRYGNRAFR</sequence>
<comment type="caution">
    <text evidence="2">The sequence shown here is derived from an EMBL/GenBank/DDBJ whole genome shotgun (WGS) entry which is preliminary data.</text>
</comment>
<dbReference type="Pfam" id="PF00881">
    <property type="entry name" value="Nitroreductase"/>
    <property type="match status" value="1"/>
</dbReference>
<protein>
    <submittedName>
        <fullName evidence="2">Nitroreductase</fullName>
    </submittedName>
</protein>
<reference evidence="3" key="1">
    <citation type="submission" date="2016-04" db="EMBL/GenBank/DDBJ databases">
        <authorList>
            <person name="Strapagiel D."/>
            <person name="Borowka P."/>
            <person name="Marciniak B."/>
            <person name="Bakula Z."/>
            <person name="Van Ingen J."/>
            <person name="Safianowska A."/>
            <person name="Dziadek J."/>
            <person name="Jagielski T."/>
        </authorList>
    </citation>
    <scope>NUCLEOTIDE SEQUENCE [LARGE SCALE GENOMIC DNA]</scope>
    <source>
        <strain evidence="3">1010001458</strain>
    </source>
</reference>
<dbReference type="InterPro" id="IPR050627">
    <property type="entry name" value="Nitroreductase/BluB"/>
</dbReference>
<feature type="domain" description="Nitroreductase" evidence="1">
    <location>
        <begin position="8"/>
        <end position="181"/>
    </location>
</feature>
<dbReference type="AlphaFoldDB" id="A0A163U6G0"/>
<dbReference type="SUPFAM" id="SSF55469">
    <property type="entry name" value="FMN-dependent nitroreductase-like"/>
    <property type="match status" value="1"/>
</dbReference>
<dbReference type="PANTHER" id="PTHR23026">
    <property type="entry name" value="NADPH NITROREDUCTASE"/>
    <property type="match status" value="1"/>
</dbReference>
<dbReference type="Proteomes" id="UP000077342">
    <property type="component" value="Unassembled WGS sequence"/>
</dbReference>
<keyword evidence="3" id="KW-1185">Reference proteome</keyword>
<proteinExistence type="predicted"/>
<dbReference type="EMBL" id="LWCI01000173">
    <property type="protein sequence ID" value="KZS55969.1"/>
    <property type="molecule type" value="Genomic_DNA"/>
</dbReference>
<gene>
    <name evidence="2" type="ORF">A4G28_01345</name>
</gene>